<evidence type="ECO:0000313" key="3">
    <source>
        <dbReference type="Proteomes" id="UP000249419"/>
    </source>
</evidence>
<dbReference type="EMBL" id="PYAG01000040">
    <property type="protein sequence ID" value="RAO27287.1"/>
    <property type="molecule type" value="Genomic_DNA"/>
</dbReference>
<name>A0A328NDC8_9ACTN</name>
<comment type="caution">
    <text evidence="2">The sequence shown here is derived from an EMBL/GenBank/DDBJ whole genome shotgun (WGS) entry which is preliminary data.</text>
</comment>
<dbReference type="AlphaFoldDB" id="A0A328NDC8"/>
<proteinExistence type="predicted"/>
<protein>
    <submittedName>
        <fullName evidence="2">Uncharacterized protein</fullName>
    </submittedName>
</protein>
<sequence>MARASPGGRPVFVLDPGRGGVTRAGGTLPGVERCPGWSGTALVDLAEGAHDKGSAPLPAAEPRERIQAATTYGNVAERAALVTSEVRPDVVPVLRTRENITSGTLSARVRPLRTAKPKFAAVPTLYESRSG</sequence>
<gene>
    <name evidence="2" type="ORF">PSN13_06203</name>
</gene>
<feature type="region of interest" description="Disordered" evidence="1">
    <location>
        <begin position="1"/>
        <end position="28"/>
    </location>
</feature>
<evidence type="ECO:0000256" key="1">
    <source>
        <dbReference type="SAM" id="MobiDB-lite"/>
    </source>
</evidence>
<accession>A0A328NDC8</accession>
<evidence type="ECO:0000313" key="2">
    <source>
        <dbReference type="EMBL" id="RAO27287.1"/>
    </source>
</evidence>
<reference evidence="2 3" key="1">
    <citation type="submission" date="2018-03" db="EMBL/GenBank/DDBJ databases">
        <title>Defining the species Micromonospora saelicesensis and Micromonospora noduli under the framework of genomics.</title>
        <authorList>
            <person name="Riesco R."/>
            <person name="Trujillo M.E."/>
        </authorList>
    </citation>
    <scope>NUCLEOTIDE SEQUENCE [LARGE SCALE GENOMIC DNA]</scope>
    <source>
        <strain evidence="2 3">PSN13</strain>
    </source>
</reference>
<dbReference type="Proteomes" id="UP000249419">
    <property type="component" value="Unassembled WGS sequence"/>
</dbReference>
<organism evidence="2 3">
    <name type="scientific">Micromonospora saelicesensis</name>
    <dbReference type="NCBI Taxonomy" id="285676"/>
    <lineage>
        <taxon>Bacteria</taxon>
        <taxon>Bacillati</taxon>
        <taxon>Actinomycetota</taxon>
        <taxon>Actinomycetes</taxon>
        <taxon>Micromonosporales</taxon>
        <taxon>Micromonosporaceae</taxon>
        <taxon>Micromonospora</taxon>
    </lineage>
</organism>